<evidence type="ECO:0000313" key="2">
    <source>
        <dbReference type="Proteomes" id="UP000727490"/>
    </source>
</evidence>
<gene>
    <name evidence="1" type="ORF">EGN73_22100</name>
</gene>
<name>A0A951J5X3_9BACT</name>
<comment type="caution">
    <text evidence="1">The sequence shown here is derived from an EMBL/GenBank/DDBJ whole genome shotgun (WGS) entry which is preliminary data.</text>
</comment>
<keyword evidence="2" id="KW-1185">Reference proteome</keyword>
<organism evidence="1 2">
    <name type="scientific">Arthrospiribacter ruber</name>
    <dbReference type="NCBI Taxonomy" id="2487934"/>
    <lineage>
        <taxon>Bacteria</taxon>
        <taxon>Pseudomonadati</taxon>
        <taxon>Bacteroidota</taxon>
        <taxon>Cytophagia</taxon>
        <taxon>Cytophagales</taxon>
        <taxon>Cyclobacteriaceae</taxon>
        <taxon>Arthrospiribacter</taxon>
    </lineage>
</organism>
<dbReference type="RefSeq" id="WP_219294309.1">
    <property type="nucleotide sequence ID" value="NZ_RPHB01000017.1"/>
</dbReference>
<dbReference type="Proteomes" id="UP000727490">
    <property type="component" value="Unassembled WGS sequence"/>
</dbReference>
<dbReference type="EMBL" id="RPHB01000017">
    <property type="protein sequence ID" value="MBW3470476.1"/>
    <property type="molecule type" value="Genomic_DNA"/>
</dbReference>
<evidence type="ECO:0000313" key="1">
    <source>
        <dbReference type="EMBL" id="MBW3470476.1"/>
    </source>
</evidence>
<sequence length="102" mass="12064">MNVADVYDYRNFDNHRIQGAKRTNQFISLPEEVYVESKFDQLITNTGFDSFEEWAIASQTTALIVIQRDTLIYEKYFNGFDRDVYFHSQSMANSCIRSLKTW</sequence>
<accession>A0A951J5X3</accession>
<proteinExistence type="predicted"/>
<reference evidence="1 2" key="1">
    <citation type="journal article" date="2020" name="Syst. Appl. Microbiol.">
        <title>Arthrospiribacter ruber gen. nov., sp. nov., a novel bacterium isolated from Arthrospira cultures.</title>
        <authorList>
            <person name="Waleron M."/>
            <person name="Misztak A."/>
            <person name="Waleron M.M."/>
            <person name="Furmaniak M."/>
            <person name="Mrozik A."/>
            <person name="Waleron K."/>
        </authorList>
    </citation>
    <scope>NUCLEOTIDE SEQUENCE [LARGE SCALE GENOMIC DNA]</scope>
    <source>
        <strain evidence="1 2">DPMB0001</strain>
    </source>
</reference>
<dbReference type="AlphaFoldDB" id="A0A951J5X3"/>
<protein>
    <submittedName>
        <fullName evidence="1">Uncharacterized protein</fullName>
    </submittedName>
</protein>